<proteinExistence type="predicted"/>
<evidence type="ECO:0000313" key="3">
    <source>
        <dbReference type="Proteomes" id="UP000053660"/>
    </source>
</evidence>
<feature type="compositionally biased region" description="Polar residues" evidence="1">
    <location>
        <begin position="41"/>
        <end position="52"/>
    </location>
</feature>
<dbReference type="EMBL" id="KN575083">
    <property type="protein sequence ID" value="KHJ83120.1"/>
    <property type="molecule type" value="Genomic_DNA"/>
</dbReference>
<sequence length="52" mass="5870">MANVLQPTSYTFRMIRSHLSPIRKQKLENSLTEEFSRPTKGANSSGKTTEIS</sequence>
<reference evidence="2 3" key="1">
    <citation type="submission" date="2014-03" db="EMBL/GenBank/DDBJ databases">
        <title>Draft genome of the hookworm Oesophagostomum dentatum.</title>
        <authorList>
            <person name="Mitreva M."/>
        </authorList>
    </citation>
    <scope>NUCLEOTIDE SEQUENCE [LARGE SCALE GENOMIC DNA]</scope>
    <source>
        <strain evidence="2 3">OD-Hann</strain>
    </source>
</reference>
<dbReference type="AlphaFoldDB" id="A0A0B1SIV4"/>
<keyword evidence="3" id="KW-1185">Reference proteome</keyword>
<name>A0A0B1SIV4_OESDE</name>
<accession>A0A0B1SIV4</accession>
<dbReference type="Proteomes" id="UP000053660">
    <property type="component" value="Unassembled WGS sequence"/>
</dbReference>
<protein>
    <submittedName>
        <fullName evidence="2">Uncharacterized protein</fullName>
    </submittedName>
</protein>
<evidence type="ECO:0000256" key="1">
    <source>
        <dbReference type="SAM" id="MobiDB-lite"/>
    </source>
</evidence>
<evidence type="ECO:0000313" key="2">
    <source>
        <dbReference type="EMBL" id="KHJ83120.1"/>
    </source>
</evidence>
<organism evidence="2 3">
    <name type="scientific">Oesophagostomum dentatum</name>
    <name type="common">Nodular worm</name>
    <dbReference type="NCBI Taxonomy" id="61180"/>
    <lineage>
        <taxon>Eukaryota</taxon>
        <taxon>Metazoa</taxon>
        <taxon>Ecdysozoa</taxon>
        <taxon>Nematoda</taxon>
        <taxon>Chromadorea</taxon>
        <taxon>Rhabditida</taxon>
        <taxon>Rhabditina</taxon>
        <taxon>Rhabditomorpha</taxon>
        <taxon>Strongyloidea</taxon>
        <taxon>Strongylidae</taxon>
        <taxon>Oesophagostomum</taxon>
    </lineage>
</organism>
<gene>
    <name evidence="2" type="ORF">OESDEN_17183</name>
</gene>
<feature type="region of interest" description="Disordered" evidence="1">
    <location>
        <begin position="27"/>
        <end position="52"/>
    </location>
</feature>